<evidence type="ECO:0000313" key="2">
    <source>
        <dbReference type="EMBL" id="GAA0720045.1"/>
    </source>
</evidence>
<feature type="transmembrane region" description="Helical" evidence="1">
    <location>
        <begin position="99"/>
        <end position="122"/>
    </location>
</feature>
<feature type="transmembrane region" description="Helical" evidence="1">
    <location>
        <begin position="232"/>
        <end position="251"/>
    </location>
</feature>
<feature type="transmembrane region" description="Helical" evidence="1">
    <location>
        <begin position="257"/>
        <end position="279"/>
    </location>
</feature>
<feature type="transmembrane region" description="Helical" evidence="1">
    <location>
        <begin position="74"/>
        <end position="92"/>
    </location>
</feature>
<keyword evidence="1" id="KW-1133">Transmembrane helix</keyword>
<keyword evidence="1" id="KW-0472">Membrane</keyword>
<proteinExistence type="predicted"/>
<evidence type="ECO:0000256" key="1">
    <source>
        <dbReference type="SAM" id="Phobius"/>
    </source>
</evidence>
<feature type="transmembrane region" description="Helical" evidence="1">
    <location>
        <begin position="205"/>
        <end position="225"/>
    </location>
</feature>
<dbReference type="RefSeq" id="WP_343792403.1">
    <property type="nucleotide sequence ID" value="NZ_BAAAEU010000024.1"/>
</dbReference>
<feature type="transmembrane region" description="Helical" evidence="1">
    <location>
        <begin position="171"/>
        <end position="199"/>
    </location>
</feature>
<dbReference type="EMBL" id="BAAAEU010000024">
    <property type="protein sequence ID" value="GAA0720045.1"/>
    <property type="molecule type" value="Genomic_DNA"/>
</dbReference>
<dbReference type="Proteomes" id="UP001501523">
    <property type="component" value="Unassembled WGS sequence"/>
</dbReference>
<evidence type="ECO:0008006" key="4">
    <source>
        <dbReference type="Google" id="ProtNLM"/>
    </source>
</evidence>
<gene>
    <name evidence="2" type="ORF">GCM10009105_29090</name>
</gene>
<comment type="caution">
    <text evidence="2">The sequence shown here is derived from an EMBL/GenBank/DDBJ whole genome shotgun (WGS) entry which is preliminary data.</text>
</comment>
<evidence type="ECO:0000313" key="3">
    <source>
        <dbReference type="Proteomes" id="UP001501523"/>
    </source>
</evidence>
<sequence>MNPSTPTSSARFVLPALRKDEVSGATSEIFEEMRWSRTLLAGTMIGLGVIGFIYGDFALVWQRIPMEQLPARRLFAYLFAAIELATGFGLLFERFFRLSVGVLTAFLLIWVVLLKLPAVVAVPGMEATWLGFGEIAVIFTGAWILWSSAAGGEQGFLRFANGASGVRYARLLFALSLPMIGLSHFIYSAQTAAFVPVWLPYKLGWAYLTGAGSIAACVAILFGVVPRLAATLEAAMLTIITLLVWGLGLFAKPGDRTQWTAFFISMAIAAGAWVVAASYQRCAWFALASRSARSARSEAD</sequence>
<feature type="transmembrane region" description="Helical" evidence="1">
    <location>
        <begin position="39"/>
        <end position="62"/>
    </location>
</feature>
<feature type="transmembrane region" description="Helical" evidence="1">
    <location>
        <begin position="128"/>
        <end position="150"/>
    </location>
</feature>
<name>A0ABP3TZG3_9GAMM</name>
<organism evidence="2 3">
    <name type="scientific">Dokdonella soli</name>
    <dbReference type="NCBI Taxonomy" id="529810"/>
    <lineage>
        <taxon>Bacteria</taxon>
        <taxon>Pseudomonadati</taxon>
        <taxon>Pseudomonadota</taxon>
        <taxon>Gammaproteobacteria</taxon>
        <taxon>Lysobacterales</taxon>
        <taxon>Rhodanobacteraceae</taxon>
        <taxon>Dokdonella</taxon>
    </lineage>
</organism>
<protein>
    <recommendedName>
        <fullName evidence="4">DoxX family membrane protein</fullName>
    </recommendedName>
</protein>
<accession>A0ABP3TZG3</accession>
<reference evidence="3" key="1">
    <citation type="journal article" date="2019" name="Int. J. Syst. Evol. Microbiol.">
        <title>The Global Catalogue of Microorganisms (GCM) 10K type strain sequencing project: providing services to taxonomists for standard genome sequencing and annotation.</title>
        <authorList>
            <consortium name="The Broad Institute Genomics Platform"/>
            <consortium name="The Broad Institute Genome Sequencing Center for Infectious Disease"/>
            <person name="Wu L."/>
            <person name="Ma J."/>
        </authorList>
    </citation>
    <scope>NUCLEOTIDE SEQUENCE [LARGE SCALE GENOMIC DNA]</scope>
    <source>
        <strain evidence="3">JCM 15421</strain>
    </source>
</reference>
<keyword evidence="1" id="KW-0812">Transmembrane</keyword>
<keyword evidence="3" id="KW-1185">Reference proteome</keyword>